<evidence type="ECO:0000313" key="2">
    <source>
        <dbReference type="EMBL" id="SVE15966.1"/>
    </source>
</evidence>
<reference evidence="2" key="1">
    <citation type="submission" date="2018-05" db="EMBL/GenBank/DDBJ databases">
        <authorList>
            <person name="Lanie J.A."/>
            <person name="Ng W.-L."/>
            <person name="Kazmierczak K.M."/>
            <person name="Andrzejewski T.M."/>
            <person name="Davidsen T.M."/>
            <person name="Wayne K.J."/>
            <person name="Tettelin H."/>
            <person name="Glass J.I."/>
            <person name="Rusch D."/>
            <person name="Podicherti R."/>
            <person name="Tsui H.-C.T."/>
            <person name="Winkler M.E."/>
        </authorList>
    </citation>
    <scope>NUCLEOTIDE SEQUENCE</scope>
</reference>
<dbReference type="Pfam" id="PF13828">
    <property type="entry name" value="DUF4190"/>
    <property type="match status" value="1"/>
</dbReference>
<protein>
    <recommendedName>
        <fullName evidence="1">DUF4190 domain-containing protein</fullName>
    </recommendedName>
</protein>
<organism evidence="2">
    <name type="scientific">marine metagenome</name>
    <dbReference type="NCBI Taxonomy" id="408172"/>
    <lineage>
        <taxon>unclassified sequences</taxon>
        <taxon>metagenomes</taxon>
        <taxon>ecological metagenomes</taxon>
    </lineage>
</organism>
<gene>
    <name evidence="2" type="ORF">METZ01_LOCUS468820</name>
</gene>
<dbReference type="AlphaFoldDB" id="A0A383B6Z0"/>
<name>A0A383B6Z0_9ZZZZ</name>
<dbReference type="EMBL" id="UINC01198142">
    <property type="protein sequence ID" value="SVE15966.1"/>
    <property type="molecule type" value="Genomic_DNA"/>
</dbReference>
<dbReference type="InterPro" id="IPR025241">
    <property type="entry name" value="DUF4190"/>
</dbReference>
<evidence type="ECO:0000259" key="1">
    <source>
        <dbReference type="Pfam" id="PF13828"/>
    </source>
</evidence>
<sequence>MYFIIGGDGKEYGPYSEEKIRALLNENRLEPNSRIKGKEGQWTTVEKLDEFRKLSPSHLVPPQTVPPTAMATPYPPGHRTKTNGFAIAGLVTGGLSIMCIYPCCGIPFNVFGLIFSCIALSQIKANPKMEGKGMAIAGLSCSLLS</sequence>
<accession>A0A383B6Z0</accession>
<feature type="domain" description="DUF4190" evidence="1">
    <location>
        <begin position="86"/>
        <end position="143"/>
    </location>
</feature>
<feature type="non-terminal residue" evidence="2">
    <location>
        <position position="145"/>
    </location>
</feature>
<proteinExistence type="predicted"/>